<reference evidence="1 2" key="2">
    <citation type="submission" date="2018-11" db="EMBL/GenBank/DDBJ databases">
        <authorList>
            <consortium name="Pathogen Informatics"/>
        </authorList>
    </citation>
    <scope>NUCLEOTIDE SEQUENCE [LARGE SCALE GENOMIC DNA]</scope>
</reference>
<protein>
    <submittedName>
        <fullName evidence="1 3">Uncharacterized protein</fullName>
    </submittedName>
</protein>
<dbReference type="WBParaSite" id="GPUH_0000595501-mRNA-1">
    <property type="protein sequence ID" value="GPUH_0000595501-mRNA-1"/>
    <property type="gene ID" value="GPUH_0000595501"/>
</dbReference>
<accession>A0A183DB56</accession>
<dbReference type="Proteomes" id="UP000271098">
    <property type="component" value="Unassembled WGS sequence"/>
</dbReference>
<organism evidence="3">
    <name type="scientific">Gongylonema pulchrum</name>
    <dbReference type="NCBI Taxonomy" id="637853"/>
    <lineage>
        <taxon>Eukaryota</taxon>
        <taxon>Metazoa</taxon>
        <taxon>Ecdysozoa</taxon>
        <taxon>Nematoda</taxon>
        <taxon>Chromadorea</taxon>
        <taxon>Rhabditida</taxon>
        <taxon>Spirurina</taxon>
        <taxon>Spiruromorpha</taxon>
        <taxon>Spiruroidea</taxon>
        <taxon>Gongylonematidae</taxon>
        <taxon>Gongylonema</taxon>
    </lineage>
</organism>
<keyword evidence="2" id="KW-1185">Reference proteome</keyword>
<dbReference type="AlphaFoldDB" id="A0A183DB56"/>
<name>A0A183DB56_9BILA</name>
<reference evidence="3" key="1">
    <citation type="submission" date="2016-06" db="UniProtKB">
        <authorList>
            <consortium name="WormBaseParasite"/>
        </authorList>
    </citation>
    <scope>IDENTIFICATION</scope>
</reference>
<evidence type="ECO:0000313" key="1">
    <source>
        <dbReference type="EMBL" id="VDK52809.1"/>
    </source>
</evidence>
<dbReference type="EMBL" id="UYRT01013203">
    <property type="protein sequence ID" value="VDK52809.1"/>
    <property type="molecule type" value="Genomic_DNA"/>
</dbReference>
<evidence type="ECO:0000313" key="2">
    <source>
        <dbReference type="Proteomes" id="UP000271098"/>
    </source>
</evidence>
<gene>
    <name evidence="1" type="ORF">GPUH_LOCUS5946</name>
</gene>
<proteinExistence type="predicted"/>
<dbReference type="OrthoDB" id="10054666at2759"/>
<evidence type="ECO:0000313" key="3">
    <source>
        <dbReference type="WBParaSite" id="GPUH_0000595501-mRNA-1"/>
    </source>
</evidence>
<sequence>MLNLTQAELESETVEFSKFRKTMIDRQCDGFMLSDGEKDYFCKAVDGTPLTIGFVSYRRRNETVLNASVQRPVNPRKDLVGHYVPKRGLCRGDLDHVDMMQRFNAFLESKKCEMDTRLPYALVASLNKWTESWPELAPNATCSNNPLPPGFDPLHHITSFVNTFNHITAFYPRWF</sequence>